<dbReference type="PANTHER" id="PTHR14187:SF5">
    <property type="entry name" value="HEAT SHOCK 70 KDA PROTEIN 12A"/>
    <property type="match status" value="1"/>
</dbReference>
<protein>
    <submittedName>
        <fullName evidence="3">Uncharacterized protein</fullName>
    </submittedName>
</protein>
<keyword evidence="1" id="KW-0547">Nucleotide-binding</keyword>
<dbReference type="InterPro" id="IPR013126">
    <property type="entry name" value="Hsp_70_fam"/>
</dbReference>
<dbReference type="Pfam" id="PF00012">
    <property type="entry name" value="HSP70"/>
    <property type="match status" value="1"/>
</dbReference>
<name>A0AAD5WN38_9PEZI</name>
<keyword evidence="4" id="KW-1185">Reference proteome</keyword>
<evidence type="ECO:0000256" key="1">
    <source>
        <dbReference type="ARBA" id="ARBA00022741"/>
    </source>
</evidence>
<dbReference type="PANTHER" id="PTHR14187">
    <property type="entry name" value="ALPHA KINASE/ELONGATION FACTOR 2 KINASE"/>
    <property type="match status" value="1"/>
</dbReference>
<dbReference type="InterPro" id="IPR043129">
    <property type="entry name" value="ATPase_NBD"/>
</dbReference>
<dbReference type="SUPFAM" id="SSF53067">
    <property type="entry name" value="Actin-like ATPase domain"/>
    <property type="match status" value="2"/>
</dbReference>
<gene>
    <name evidence="3" type="ORF">MKZ38_007109</name>
</gene>
<evidence type="ECO:0000313" key="3">
    <source>
        <dbReference type="EMBL" id="KAJ2894886.1"/>
    </source>
</evidence>
<keyword evidence="2" id="KW-0067">ATP-binding</keyword>
<reference evidence="3" key="1">
    <citation type="submission" date="2022-07" db="EMBL/GenBank/DDBJ databases">
        <title>Draft genome sequence of Zalerion maritima ATCC 34329, a (micro)plastics degrading marine fungus.</title>
        <authorList>
            <person name="Paco A."/>
            <person name="Goncalves M.F.M."/>
            <person name="Rocha-Santos T.A.P."/>
            <person name="Alves A."/>
        </authorList>
    </citation>
    <scope>NUCLEOTIDE SEQUENCE</scope>
    <source>
        <strain evidence="3">ATCC 34329</strain>
    </source>
</reference>
<evidence type="ECO:0000256" key="2">
    <source>
        <dbReference type="ARBA" id="ARBA00022840"/>
    </source>
</evidence>
<dbReference type="CDD" id="cd10170">
    <property type="entry name" value="ASKHA_NBD_HSP70"/>
    <property type="match status" value="1"/>
</dbReference>
<dbReference type="Proteomes" id="UP001201980">
    <property type="component" value="Unassembled WGS sequence"/>
</dbReference>
<dbReference type="Gene3D" id="3.90.640.10">
    <property type="entry name" value="Actin, Chain A, domain 4"/>
    <property type="match status" value="1"/>
</dbReference>
<dbReference type="AlphaFoldDB" id="A0AAD5WN38"/>
<comment type="caution">
    <text evidence="3">The sequence shown here is derived from an EMBL/GenBank/DDBJ whole genome shotgun (WGS) entry which is preliminary data.</text>
</comment>
<sequence length="617" mass="69773">MEGFNLQPPPYHDAEKKKGNLLGIGVDVKRFIAIGIDFGTTFSGVSWAYSEDPENIRVVTRWPGPDGTHKDEQQVPTKIDLSTEDWGYMVTSSSKAARWFKLLLLDEDTLPNDVKNCEALKDVRAKLSTSNVTVVGLVGKFLKKVWTQAIAEISREIGDDELEFLPFKVAITIPAIWPLKARNDMKKAAEMAGILEERDVAKTEFMLVEEPEAAAVATLLERRAYPEMKASCLEWFALRAWETFVVCDCGGGTVDLSSYKIKSLIPFKVEETVQGDGKLCGAFMVDDAFENHVKTHPRLKFESDQEFRDFVQDEWETTLKRTFNGRETSNFSIRAPMRRNKFQFAGKPKPLQLAVDEIKGFFNGSVQGINEVLKKQVDEIQMREGKKPKKILLVGGLGSSIFIFNELNDKHQAVLQPWNPWSAVSRGATWKILQHAFCSQADILSDDQSTAVARIPNVTSRISKLSYGTLLGWEIPTVDPPFDSTVEQKWTCPDGCERVNRMQWYIKKGERLEDKSPTETTTRAFVHEDAKSKTQSLAIYTSRADVPPVRQDNSVERSYTLSCDIDVPLDQLPQCRMDPKYRKAAMDVGMIFEGEPKWTVKIGKNKTERKADVEFLE</sequence>
<dbReference type="GO" id="GO:0005524">
    <property type="term" value="F:ATP binding"/>
    <property type="evidence" value="ECO:0007669"/>
    <property type="project" value="UniProtKB-KW"/>
</dbReference>
<evidence type="ECO:0000313" key="4">
    <source>
        <dbReference type="Proteomes" id="UP001201980"/>
    </source>
</evidence>
<dbReference type="GO" id="GO:0140662">
    <property type="term" value="F:ATP-dependent protein folding chaperone"/>
    <property type="evidence" value="ECO:0007669"/>
    <property type="project" value="InterPro"/>
</dbReference>
<dbReference type="EMBL" id="JAKWBI020000448">
    <property type="protein sequence ID" value="KAJ2894886.1"/>
    <property type="molecule type" value="Genomic_DNA"/>
</dbReference>
<proteinExistence type="predicted"/>
<accession>A0AAD5WN38</accession>
<dbReference type="Gene3D" id="3.30.420.40">
    <property type="match status" value="2"/>
</dbReference>
<organism evidence="3 4">
    <name type="scientific">Zalerion maritima</name>
    <dbReference type="NCBI Taxonomy" id="339359"/>
    <lineage>
        <taxon>Eukaryota</taxon>
        <taxon>Fungi</taxon>
        <taxon>Dikarya</taxon>
        <taxon>Ascomycota</taxon>
        <taxon>Pezizomycotina</taxon>
        <taxon>Sordariomycetes</taxon>
        <taxon>Lulworthiomycetidae</taxon>
        <taxon>Lulworthiales</taxon>
        <taxon>Lulworthiaceae</taxon>
        <taxon>Zalerion</taxon>
    </lineage>
</organism>